<proteinExistence type="predicted"/>
<evidence type="ECO:0000313" key="1">
    <source>
        <dbReference type="EMBL" id="KKM24929.1"/>
    </source>
</evidence>
<name>A0A0F9IXW0_9ZZZZ</name>
<feature type="non-terminal residue" evidence="1">
    <location>
        <position position="1"/>
    </location>
</feature>
<comment type="caution">
    <text evidence="1">The sequence shown here is derived from an EMBL/GenBank/DDBJ whole genome shotgun (WGS) entry which is preliminary data.</text>
</comment>
<reference evidence="1" key="1">
    <citation type="journal article" date="2015" name="Nature">
        <title>Complex archaea that bridge the gap between prokaryotes and eukaryotes.</title>
        <authorList>
            <person name="Spang A."/>
            <person name="Saw J.H."/>
            <person name="Jorgensen S.L."/>
            <person name="Zaremba-Niedzwiedzka K."/>
            <person name="Martijn J."/>
            <person name="Lind A.E."/>
            <person name="van Eijk R."/>
            <person name="Schleper C."/>
            <person name="Guy L."/>
            <person name="Ettema T.J."/>
        </authorList>
    </citation>
    <scope>NUCLEOTIDE SEQUENCE</scope>
</reference>
<accession>A0A0F9IXW0</accession>
<gene>
    <name evidence="1" type="ORF">LCGC14_1600230</name>
</gene>
<organism evidence="1">
    <name type="scientific">marine sediment metagenome</name>
    <dbReference type="NCBI Taxonomy" id="412755"/>
    <lineage>
        <taxon>unclassified sequences</taxon>
        <taxon>metagenomes</taxon>
        <taxon>ecological metagenomes</taxon>
    </lineage>
</organism>
<sequence length="145" mass="15769">KKDALQSKLQEIVGETLKEITSLVDKLVDAGKLDGAEGVWFAYDMGEKREKGINPACRLTKTSRRASTGTSGASGSYVANPAKSSELLEQVGDNVMFEVDTLVKIDKVEQTMKAGTTFNDAYKHSTNGGWRNRVRMALLKEAGLV</sequence>
<protein>
    <submittedName>
        <fullName evidence="1">Uncharacterized protein</fullName>
    </submittedName>
</protein>
<dbReference type="AlphaFoldDB" id="A0A0F9IXW0"/>
<dbReference type="EMBL" id="LAZR01012824">
    <property type="protein sequence ID" value="KKM24929.1"/>
    <property type="molecule type" value="Genomic_DNA"/>
</dbReference>